<dbReference type="AlphaFoldDB" id="A0A9F2RAR3"/>
<dbReference type="GO" id="GO:0050650">
    <property type="term" value="P:chondroitin sulfate proteoglycan biosynthetic process"/>
    <property type="evidence" value="ECO:0007669"/>
    <property type="project" value="TreeGrafter"/>
</dbReference>
<dbReference type="OMA" id="HTAWEPT"/>
<keyword evidence="5 21" id="KW-0812">Transmembrane</keyword>
<feature type="binding site" evidence="16">
    <location>
        <begin position="317"/>
        <end position="319"/>
    </location>
    <ligand>
        <name>UDP-alpha-D-glucuronate</name>
        <dbReference type="ChEBI" id="CHEBI:58052"/>
    </ligand>
</feature>
<dbReference type="GO" id="GO:0015018">
    <property type="term" value="F:galactosylgalactosylxylosylprotein 3-beta-glucuronosyltransferase activity"/>
    <property type="evidence" value="ECO:0007669"/>
    <property type="project" value="UniProtKB-UniRule"/>
</dbReference>
<evidence type="ECO:0000256" key="22">
    <source>
        <dbReference type="SAM" id="Coils"/>
    </source>
</evidence>
<feature type="glycosylation site" description="N-linked (GlcNAc...) asparagine" evidence="20">
    <location>
        <position position="309"/>
    </location>
</feature>
<protein>
    <recommendedName>
        <fullName evidence="3 21">Galactosylgalactosylxylosylprotein 3-beta-glucuronosyltransferase</fullName>
        <ecNumber evidence="3 21">2.4.1.135</ecNumber>
    </recommendedName>
</protein>
<dbReference type="KEGG" id="pbi:103057546"/>
<evidence type="ECO:0000256" key="11">
    <source>
        <dbReference type="ARBA" id="ARBA00023180"/>
    </source>
</evidence>
<dbReference type="Pfam" id="PF03360">
    <property type="entry name" value="Glyco_transf_43"/>
    <property type="match status" value="1"/>
</dbReference>
<dbReference type="EC" id="2.4.1.135" evidence="3 21"/>
<reference evidence="24" key="1">
    <citation type="submission" date="2025-08" db="UniProtKB">
        <authorList>
            <consortium name="RefSeq"/>
        </authorList>
    </citation>
    <scope>IDENTIFICATION</scope>
    <source>
        <tissue evidence="24">Liver</tissue>
    </source>
</reference>
<evidence type="ECO:0000256" key="6">
    <source>
        <dbReference type="ARBA" id="ARBA00022723"/>
    </source>
</evidence>
<feature type="site" description="Interaction with galactose moiety of substrate glycoprotein" evidence="18">
    <location>
        <position position="327"/>
    </location>
</feature>
<dbReference type="FunFam" id="3.90.550.10:FF:000010">
    <property type="entry name" value="Galactosylgalactosylxylosylprotein 3-beta-glucuronosyltransferase"/>
    <property type="match status" value="1"/>
</dbReference>
<keyword evidence="7 21" id="KW-0735">Signal-anchor</keyword>
<keyword evidence="8 21" id="KW-1133">Transmembrane helix</keyword>
<evidence type="ECO:0000256" key="19">
    <source>
        <dbReference type="PIRSR" id="PIRSR605027-5"/>
    </source>
</evidence>
<evidence type="ECO:0000256" key="8">
    <source>
        <dbReference type="ARBA" id="ARBA00022989"/>
    </source>
</evidence>
<feature type="binding site" evidence="16">
    <location>
        <begin position="101"/>
        <end position="103"/>
    </location>
    <ligand>
        <name>UDP-alpha-D-glucuronate</name>
        <dbReference type="ChEBI" id="CHEBI:58052"/>
    </ligand>
</feature>
<gene>
    <name evidence="24" type="primary">B3GAT3</name>
</gene>
<evidence type="ECO:0000256" key="12">
    <source>
        <dbReference type="ARBA" id="ARBA00023211"/>
    </source>
</evidence>
<name>A0A9F2RAR3_PYTBI</name>
<dbReference type="OrthoDB" id="675023at2759"/>
<keyword evidence="22" id="KW-0175">Coiled coil</keyword>
<feature type="binding site" evidence="17">
    <location>
        <position position="205"/>
    </location>
    <ligand>
        <name>Mn(2+)</name>
        <dbReference type="ChEBI" id="CHEBI:29035"/>
    </ligand>
</feature>
<evidence type="ECO:0000256" key="20">
    <source>
        <dbReference type="PIRSR" id="PIRSR605027-6"/>
    </source>
</evidence>
<feature type="binding site" evidence="16">
    <location>
        <position position="132"/>
    </location>
    <ligand>
        <name>UDP-alpha-D-glucuronate</name>
        <dbReference type="ChEBI" id="CHEBI:58052"/>
    </ligand>
</feature>
<keyword evidence="4 21" id="KW-0808">Transferase</keyword>
<dbReference type="GO" id="GO:0046872">
    <property type="term" value="F:metal ion binding"/>
    <property type="evidence" value="ECO:0007669"/>
    <property type="project" value="UniProtKB-KW"/>
</dbReference>
<keyword evidence="9 21" id="KW-0333">Golgi apparatus</keyword>
<comment type="catalytic activity">
    <reaction evidence="13 21">
        <text>3-O-(beta-D-galactosyl-(1-&gt;3)-beta-D-galactosyl-(1-&gt;4)-beta-D-xylosyl)-L-seryl-[protein] + UDP-alpha-D-glucuronate = 3-O-(beta-D-GlcA-(1-&gt;3)-beta-D-Gal-(1-&gt;3)-beta-D-Gal-(1-&gt;4)-beta-D-Xyl)-L-seryl-[protein] + UDP + H(+)</text>
        <dbReference type="Rhea" id="RHEA:24168"/>
        <dbReference type="Rhea" id="RHEA-COMP:12571"/>
        <dbReference type="Rhea" id="RHEA-COMP:12573"/>
        <dbReference type="ChEBI" id="CHEBI:15378"/>
        <dbReference type="ChEBI" id="CHEBI:58052"/>
        <dbReference type="ChEBI" id="CHEBI:58223"/>
        <dbReference type="ChEBI" id="CHEBI:132090"/>
        <dbReference type="ChEBI" id="CHEBI:132093"/>
        <dbReference type="EC" id="2.4.1.135"/>
    </reaction>
</comment>
<evidence type="ECO:0000256" key="4">
    <source>
        <dbReference type="ARBA" id="ARBA00022679"/>
    </source>
</evidence>
<dbReference type="CTD" id="26229"/>
<evidence type="ECO:0000256" key="17">
    <source>
        <dbReference type="PIRSR" id="PIRSR605027-3"/>
    </source>
</evidence>
<dbReference type="InterPro" id="IPR029044">
    <property type="entry name" value="Nucleotide-diphossugar_trans"/>
</dbReference>
<comment type="similarity">
    <text evidence="2 21">Belongs to the glycosyltransferase 43 family.</text>
</comment>
<feature type="binding site" evidence="16">
    <location>
        <position position="180"/>
    </location>
    <ligand>
        <name>UDP-alpha-D-glucuronate</name>
        <dbReference type="ChEBI" id="CHEBI:58052"/>
    </ligand>
</feature>
<dbReference type="GO" id="GO:0005975">
    <property type="term" value="P:carbohydrate metabolic process"/>
    <property type="evidence" value="ECO:0007669"/>
    <property type="project" value="TreeGrafter"/>
</dbReference>
<proteinExistence type="inferred from homology"/>
<keyword evidence="6 17" id="KW-0479">Metal-binding</keyword>
<dbReference type="PANTHER" id="PTHR10896">
    <property type="entry name" value="GALACTOSYLGALACTOSYLXYLOSYLPROTEIN 3-BETA-GLUCURONOSYLTRANSFERASE BETA-1,3-GLUCURONYLTRANSFERASE"/>
    <property type="match status" value="1"/>
</dbReference>
<evidence type="ECO:0000256" key="1">
    <source>
        <dbReference type="ARBA" id="ARBA00001936"/>
    </source>
</evidence>
<dbReference type="GeneID" id="103057546"/>
<keyword evidence="12 17" id="KW-0464">Manganese</keyword>
<evidence type="ECO:0000256" key="15">
    <source>
        <dbReference type="PIRSR" id="PIRSR605027-1"/>
    </source>
</evidence>
<evidence type="ECO:0000256" key="9">
    <source>
        <dbReference type="ARBA" id="ARBA00023034"/>
    </source>
</evidence>
<dbReference type="GO" id="GO:0000139">
    <property type="term" value="C:Golgi membrane"/>
    <property type="evidence" value="ECO:0007669"/>
    <property type="project" value="UniProtKB-SubCell"/>
</dbReference>
<dbReference type="Proteomes" id="UP000695026">
    <property type="component" value="Unplaced"/>
</dbReference>
<evidence type="ECO:0000256" key="7">
    <source>
        <dbReference type="ARBA" id="ARBA00022968"/>
    </source>
</evidence>
<feature type="active site" description="Proton donor/acceptor" evidence="15">
    <location>
        <position position="290"/>
    </location>
</feature>
<evidence type="ECO:0000256" key="13">
    <source>
        <dbReference type="ARBA" id="ARBA00047979"/>
    </source>
</evidence>
<evidence type="ECO:0000256" key="14">
    <source>
        <dbReference type="ARBA" id="ARBA00060399"/>
    </source>
</evidence>
<comment type="subcellular location">
    <subcellularLocation>
        <location evidence="14">Endomembrane system</location>
        <topology evidence="14">Single-pass type II membrane protein</topology>
    </subcellularLocation>
    <subcellularLocation>
        <location evidence="21">Golgi apparatus membrane</location>
        <topology evidence="21">Single-pass type II membrane protein</topology>
    </subcellularLocation>
</comment>
<feature type="binding site" evidence="16">
    <location>
        <position position="175"/>
    </location>
    <ligand>
        <name>UDP-alpha-D-glucuronate</name>
        <dbReference type="ChEBI" id="CHEBI:58052"/>
    </ligand>
</feature>
<feature type="site" description="Interaction with galactose moiety of substrate glycoprotein" evidence="18">
    <location>
        <position position="236"/>
    </location>
</feature>
<evidence type="ECO:0000313" key="23">
    <source>
        <dbReference type="Proteomes" id="UP000695026"/>
    </source>
</evidence>
<evidence type="ECO:0000256" key="5">
    <source>
        <dbReference type="ARBA" id="ARBA00022692"/>
    </source>
</evidence>
<dbReference type="RefSeq" id="XP_007442136.1">
    <property type="nucleotide sequence ID" value="XM_007442074.3"/>
</dbReference>
<feature type="transmembrane region" description="Helical" evidence="21">
    <location>
        <begin position="24"/>
        <end position="44"/>
    </location>
</feature>
<dbReference type="SUPFAM" id="SSF53448">
    <property type="entry name" value="Nucleotide-diphospho-sugar transferases"/>
    <property type="match status" value="1"/>
</dbReference>
<evidence type="ECO:0000256" key="16">
    <source>
        <dbReference type="PIRSR" id="PIRSR605027-2"/>
    </source>
</evidence>
<evidence type="ECO:0000256" key="10">
    <source>
        <dbReference type="ARBA" id="ARBA00023136"/>
    </source>
</evidence>
<feature type="coiled-coil region" evidence="22">
    <location>
        <begin position="56"/>
        <end position="83"/>
    </location>
</feature>
<comment type="pathway">
    <text evidence="21">Protein modification; protein glycosylation.</text>
</comment>
<keyword evidence="19" id="KW-1015">Disulfide bond</keyword>
<evidence type="ECO:0000256" key="2">
    <source>
        <dbReference type="ARBA" id="ARBA00007706"/>
    </source>
</evidence>
<evidence type="ECO:0000256" key="3">
    <source>
        <dbReference type="ARBA" id="ARBA00012641"/>
    </source>
</evidence>
<sequence>MDVVVQHIWLSCKARRGCVMKVKLKNVFVIYFLVSVIGLMYALLQLGQPCDCSQYLKAASDLIHVKEKRLSQLQKEVKRLQGLEKLPGPVEEIPVIYVITPTYARLVQKAELVRLSQTLMHVKNLHWIVVEDAPSKTPLVSELLVQRNLPFTHLHAETPKEHKRKESDPNWLKPRGVEQRNLAIQWLRENRQLTDPGVVYFADDDNTYSLRLFDEIRFTKRVSVWPVGLVGGLRFERPLVENGKVVGFYTAWKPNRPFPIDMAGFAVALSLLLANREARFDLLAERGYLESSLLQSLVSMEELEAKADNCTKVLVWHTRTEKPKMKQEELLQKQGLGSDRSIEV</sequence>
<dbReference type="Gene3D" id="3.90.550.10">
    <property type="entry name" value="Spore Coat Polysaccharide Biosynthesis Protein SpsA, Chain A"/>
    <property type="match status" value="1"/>
</dbReference>
<dbReference type="CDD" id="cd00218">
    <property type="entry name" value="GlcAT-I"/>
    <property type="match status" value="1"/>
</dbReference>
<evidence type="ECO:0000256" key="21">
    <source>
        <dbReference type="RuleBase" id="RU363127"/>
    </source>
</evidence>
<organism evidence="23 24">
    <name type="scientific">Python bivittatus</name>
    <name type="common">Burmese python</name>
    <name type="synonym">Python molurus bivittatus</name>
    <dbReference type="NCBI Taxonomy" id="176946"/>
    <lineage>
        <taxon>Eukaryota</taxon>
        <taxon>Metazoa</taxon>
        <taxon>Chordata</taxon>
        <taxon>Craniata</taxon>
        <taxon>Vertebrata</taxon>
        <taxon>Euteleostomi</taxon>
        <taxon>Lepidosauria</taxon>
        <taxon>Squamata</taxon>
        <taxon>Bifurcata</taxon>
        <taxon>Unidentata</taxon>
        <taxon>Episquamata</taxon>
        <taxon>Toxicofera</taxon>
        <taxon>Serpentes</taxon>
        <taxon>Henophidia</taxon>
        <taxon>Pythonidae</taxon>
        <taxon>Python</taxon>
    </lineage>
</organism>
<comment type="cofactor">
    <cofactor evidence="1 17 21">
        <name>Mn(2+)</name>
        <dbReference type="ChEBI" id="CHEBI:29035"/>
    </cofactor>
</comment>
<accession>A0A9F2RAR3</accession>
<evidence type="ECO:0000313" key="24">
    <source>
        <dbReference type="RefSeq" id="XP_007442136.1"/>
    </source>
</evidence>
<feature type="disulfide bond" description="Interchain" evidence="19">
    <location>
        <position position="52"/>
    </location>
</feature>
<dbReference type="InterPro" id="IPR005027">
    <property type="entry name" value="Glyco_trans_43"/>
</dbReference>
<evidence type="ECO:0000256" key="18">
    <source>
        <dbReference type="PIRSR" id="PIRSR605027-4"/>
    </source>
</evidence>
<keyword evidence="11 20" id="KW-0325">Glycoprotein</keyword>
<dbReference type="PANTHER" id="PTHR10896:SF65">
    <property type="entry name" value="GALACTOSYLGALACTOSYLXYLOSYLPROTEIN 3-BETA-GLUCURONOSYLTRANSFERASE 3"/>
    <property type="match status" value="1"/>
</dbReference>
<feature type="binding site" evidence="16">
    <location>
        <begin position="203"/>
        <end position="205"/>
    </location>
    <ligand>
        <name>UDP-alpha-D-glucuronate</name>
        <dbReference type="ChEBI" id="CHEBI:58052"/>
    </ligand>
</feature>
<keyword evidence="23" id="KW-1185">Reference proteome</keyword>
<keyword evidence="10 21" id="KW-0472">Membrane</keyword>